<keyword evidence="3 7" id="KW-0472">Membrane</keyword>
<dbReference type="GO" id="GO:0007165">
    <property type="term" value="P:signal transduction"/>
    <property type="evidence" value="ECO:0007669"/>
    <property type="project" value="UniProtKB-KW"/>
</dbReference>
<evidence type="ECO:0000259" key="8">
    <source>
        <dbReference type="PROSITE" id="PS50111"/>
    </source>
</evidence>
<gene>
    <name evidence="10" type="ORF">EJP77_09995</name>
</gene>
<reference evidence="10 11" key="1">
    <citation type="submission" date="2018-12" db="EMBL/GenBank/DDBJ databases">
        <authorList>
            <person name="Sun L."/>
            <person name="Chen Z."/>
        </authorList>
    </citation>
    <scope>NUCLEOTIDE SEQUENCE [LARGE SCALE GENOMIC DNA]</scope>
    <source>
        <strain evidence="10 11">3-5-3</strain>
    </source>
</reference>
<evidence type="ECO:0000256" key="1">
    <source>
        <dbReference type="ARBA" id="ARBA00004236"/>
    </source>
</evidence>
<evidence type="ECO:0000256" key="3">
    <source>
        <dbReference type="ARBA" id="ARBA00023136"/>
    </source>
</evidence>
<dbReference type="PANTHER" id="PTHR32089:SF112">
    <property type="entry name" value="LYSOZYME-LIKE PROTEIN-RELATED"/>
    <property type="match status" value="1"/>
</dbReference>
<protein>
    <submittedName>
        <fullName evidence="10">Methyl-accepting chemotaxis protein</fullName>
    </submittedName>
</protein>
<feature type="transmembrane region" description="Helical" evidence="7">
    <location>
        <begin position="18"/>
        <end position="38"/>
    </location>
</feature>
<evidence type="ECO:0000256" key="7">
    <source>
        <dbReference type="SAM" id="Phobius"/>
    </source>
</evidence>
<dbReference type="SUPFAM" id="SSF58104">
    <property type="entry name" value="Methyl-accepting chemotaxis protein (MCP) signaling domain"/>
    <property type="match status" value="1"/>
</dbReference>
<dbReference type="Pfam" id="PF00672">
    <property type="entry name" value="HAMP"/>
    <property type="match status" value="1"/>
</dbReference>
<accession>A0A433XCB3</accession>
<dbReference type="SMART" id="SM00283">
    <property type="entry name" value="MA"/>
    <property type="match status" value="1"/>
</dbReference>
<evidence type="ECO:0000313" key="10">
    <source>
        <dbReference type="EMBL" id="RUT31712.1"/>
    </source>
</evidence>
<comment type="subcellular location">
    <subcellularLocation>
        <location evidence="1">Cell membrane</location>
    </subcellularLocation>
</comment>
<dbReference type="SMART" id="SM00304">
    <property type="entry name" value="HAMP"/>
    <property type="match status" value="1"/>
</dbReference>
<keyword evidence="7" id="KW-0812">Transmembrane</keyword>
<dbReference type="AlphaFoldDB" id="A0A433XCB3"/>
<evidence type="ECO:0000256" key="6">
    <source>
        <dbReference type="PROSITE-ProRule" id="PRU00284"/>
    </source>
</evidence>
<dbReference type="InterPro" id="IPR004089">
    <property type="entry name" value="MCPsignal_dom"/>
</dbReference>
<dbReference type="InterPro" id="IPR003660">
    <property type="entry name" value="HAMP_dom"/>
</dbReference>
<dbReference type="Gene3D" id="3.30.450.20">
    <property type="entry name" value="PAS domain"/>
    <property type="match status" value="1"/>
</dbReference>
<dbReference type="GO" id="GO:0005886">
    <property type="term" value="C:plasma membrane"/>
    <property type="evidence" value="ECO:0007669"/>
    <property type="project" value="UniProtKB-SubCell"/>
</dbReference>
<evidence type="ECO:0000256" key="5">
    <source>
        <dbReference type="ARBA" id="ARBA00029447"/>
    </source>
</evidence>
<organism evidence="10 11">
    <name type="scientific">Paenibacillus zeisoli</name>
    <dbReference type="NCBI Taxonomy" id="2496267"/>
    <lineage>
        <taxon>Bacteria</taxon>
        <taxon>Bacillati</taxon>
        <taxon>Bacillota</taxon>
        <taxon>Bacilli</taxon>
        <taxon>Bacillales</taxon>
        <taxon>Paenibacillaceae</taxon>
        <taxon>Paenibacillus</taxon>
    </lineage>
</organism>
<dbReference type="EMBL" id="RZNX01000003">
    <property type="protein sequence ID" value="RUT31712.1"/>
    <property type="molecule type" value="Genomic_DNA"/>
</dbReference>
<dbReference type="Pfam" id="PF00015">
    <property type="entry name" value="MCPsignal"/>
    <property type="match status" value="1"/>
</dbReference>
<feature type="domain" description="Methyl-accepting transducer" evidence="8">
    <location>
        <begin position="399"/>
        <end position="649"/>
    </location>
</feature>
<keyword evidence="7" id="KW-1133">Transmembrane helix</keyword>
<keyword evidence="2" id="KW-1003">Cell membrane</keyword>
<dbReference type="PANTHER" id="PTHR32089">
    <property type="entry name" value="METHYL-ACCEPTING CHEMOTAXIS PROTEIN MCPB"/>
    <property type="match status" value="1"/>
</dbReference>
<evidence type="ECO:0000256" key="2">
    <source>
        <dbReference type="ARBA" id="ARBA00022475"/>
    </source>
</evidence>
<sequence>MTLKSGFKLGWQSVGTKLFLIVFIAIVVLSAGLGLVSYQVSKGIIQEQVSSASSEAIKQAADKLDFLFSQYEAASRQLAVDPILRADLVTVNLPELGIVERTQAEDRIKRRLDAFTGSDDRLNSVKLISSTKGSTSSFQSGIAGVRTDEAIEARMKQIKEADGEPVWIPTLNKGFFGATSVPEFTMGRLLKNMQHPEAEYILLIEIKESSLGTILSNLKIGNSGEVRLVTAGNQIVHAKDSKLLEKESFVKISPAQLKGKDRSFTANNEQNVENLVVFQPLATSGWTLMGYAPTSDFLSAADRLLTITFIVIVVAIILALFIGYYMIRMVGKPLSKLSKLMEEGENGNLQVRAKFKSNDEIGRVGQAFNRMMTRISDLVEQTNATALKVLGTAEALASASKSTSQAAGEIAAATQEIAQGASSLAVEADRESQIAEDIGVKMDKVNVANTSMGESADRAIAVSVQGTEYMRELVDKTGAASQMTDLIQENSAKLTKSTASIQSILAPMIEMTKQTNILSLNASIEAARAGAAGRGFSIIADEIRSLAQQSNESIQSVSNITEQIQQDIENTVEVLNKVSPLFDEQLESVREASSFFTSVREEMEQFYKHIENSSESVKELSESQYILGDSISSVSAVVEETSASTEQVASMSSEQFKVSEQLVALSVQLERLAEDLKKSLTGFNT</sequence>
<dbReference type="Gene3D" id="1.10.287.950">
    <property type="entry name" value="Methyl-accepting chemotaxis protein"/>
    <property type="match status" value="1"/>
</dbReference>
<feature type="domain" description="HAMP" evidence="9">
    <location>
        <begin position="328"/>
        <end position="380"/>
    </location>
</feature>
<evidence type="ECO:0000259" key="9">
    <source>
        <dbReference type="PROSITE" id="PS50885"/>
    </source>
</evidence>
<evidence type="ECO:0000313" key="11">
    <source>
        <dbReference type="Proteomes" id="UP000272464"/>
    </source>
</evidence>
<dbReference type="PROSITE" id="PS50111">
    <property type="entry name" value="CHEMOTAXIS_TRANSDUC_2"/>
    <property type="match status" value="1"/>
</dbReference>
<dbReference type="CDD" id="cd06225">
    <property type="entry name" value="HAMP"/>
    <property type="match status" value="1"/>
</dbReference>
<evidence type="ECO:0000256" key="4">
    <source>
        <dbReference type="ARBA" id="ARBA00023224"/>
    </source>
</evidence>
<feature type="transmembrane region" description="Helical" evidence="7">
    <location>
        <begin position="304"/>
        <end position="327"/>
    </location>
</feature>
<comment type="caution">
    <text evidence="10">The sequence shown here is derived from an EMBL/GenBank/DDBJ whole genome shotgun (WGS) entry which is preliminary data.</text>
</comment>
<comment type="similarity">
    <text evidence="5">Belongs to the methyl-accepting chemotaxis (MCP) protein family.</text>
</comment>
<dbReference type="PROSITE" id="PS50885">
    <property type="entry name" value="HAMP"/>
    <property type="match status" value="1"/>
</dbReference>
<dbReference type="OrthoDB" id="9760371at2"/>
<keyword evidence="11" id="KW-1185">Reference proteome</keyword>
<name>A0A433XCB3_9BACL</name>
<dbReference type="Proteomes" id="UP000272464">
    <property type="component" value="Unassembled WGS sequence"/>
</dbReference>
<keyword evidence="4 6" id="KW-0807">Transducer</keyword>
<proteinExistence type="inferred from homology"/>